<evidence type="ECO:0000313" key="3">
    <source>
        <dbReference type="EMBL" id="KAK3104217.1"/>
    </source>
</evidence>
<keyword evidence="4" id="KW-1185">Reference proteome</keyword>
<evidence type="ECO:0000313" key="4">
    <source>
        <dbReference type="Proteomes" id="UP001186944"/>
    </source>
</evidence>
<proteinExistence type="predicted"/>
<sequence>MASKGEIPNTCEVDESDESLKRRLSDTPQKPPAKKAMLDGAENPIEESEVQINDENEDFLSMENLRSAVLSALKDESVISEWTGKILHGVKDAIRKEVGVAVEKKTSELKGIIHGQNEEILALKRKIMKIEKRAEEQEQYTRRNCLRFSNVPYKHPDGTTPKSPWALDTDSIVLSICNDTSGIPIKLEDISRSHIVGSPENGRCQIIARFITYRLRQRVFSAKAKLKHDPDKRYIVEDLTRYRFQMIKRLGDLRKNRKIAQYWTFDGRVFMRIDPDGPKILLTSMEDIDQKLGR</sequence>
<reference evidence="3" key="1">
    <citation type="submission" date="2019-08" db="EMBL/GenBank/DDBJ databases">
        <title>The improved chromosome-level genome for the pearl oyster Pinctada fucata martensii using PacBio sequencing and Hi-C.</title>
        <authorList>
            <person name="Zheng Z."/>
        </authorList>
    </citation>
    <scope>NUCLEOTIDE SEQUENCE</scope>
    <source>
        <strain evidence="3">ZZ-2019</strain>
        <tissue evidence="3">Adductor muscle</tissue>
    </source>
</reference>
<dbReference type="EMBL" id="VSWD01000005">
    <property type="protein sequence ID" value="KAK3104217.1"/>
    <property type="molecule type" value="Genomic_DNA"/>
</dbReference>
<evidence type="ECO:0000256" key="2">
    <source>
        <dbReference type="SAM" id="MobiDB-lite"/>
    </source>
</evidence>
<gene>
    <name evidence="3" type="ORF">FSP39_025384</name>
</gene>
<feature type="region of interest" description="Disordered" evidence="2">
    <location>
        <begin position="1"/>
        <end position="44"/>
    </location>
</feature>
<organism evidence="3 4">
    <name type="scientific">Pinctada imbricata</name>
    <name type="common">Atlantic pearl-oyster</name>
    <name type="synonym">Pinctada martensii</name>
    <dbReference type="NCBI Taxonomy" id="66713"/>
    <lineage>
        <taxon>Eukaryota</taxon>
        <taxon>Metazoa</taxon>
        <taxon>Spiralia</taxon>
        <taxon>Lophotrochozoa</taxon>
        <taxon>Mollusca</taxon>
        <taxon>Bivalvia</taxon>
        <taxon>Autobranchia</taxon>
        <taxon>Pteriomorphia</taxon>
        <taxon>Pterioida</taxon>
        <taxon>Pterioidea</taxon>
        <taxon>Pteriidae</taxon>
        <taxon>Pinctada</taxon>
    </lineage>
</organism>
<feature type="coiled-coil region" evidence="1">
    <location>
        <begin position="113"/>
        <end position="140"/>
    </location>
</feature>
<dbReference type="AlphaFoldDB" id="A0AA88YNN0"/>
<evidence type="ECO:0000256" key="1">
    <source>
        <dbReference type="SAM" id="Coils"/>
    </source>
</evidence>
<dbReference type="Proteomes" id="UP001186944">
    <property type="component" value="Unassembled WGS sequence"/>
</dbReference>
<protein>
    <submittedName>
        <fullName evidence="3">Uncharacterized protein</fullName>
    </submittedName>
</protein>
<keyword evidence="1" id="KW-0175">Coiled coil</keyword>
<comment type="caution">
    <text evidence="3">The sequence shown here is derived from an EMBL/GenBank/DDBJ whole genome shotgun (WGS) entry which is preliminary data.</text>
</comment>
<accession>A0AA88YNN0</accession>
<name>A0AA88YNN0_PINIB</name>